<proteinExistence type="predicted"/>
<evidence type="ECO:0000313" key="2">
    <source>
        <dbReference type="EMBL" id="MBB5049355.1"/>
    </source>
</evidence>
<dbReference type="AlphaFoldDB" id="A0A7W8E0Z3"/>
<gene>
    <name evidence="2" type="ORF">HNR60_004131</name>
</gene>
<comment type="caution">
    <text evidence="2">The sequence shown here is derived from an EMBL/GenBank/DDBJ whole genome shotgun (WGS) entry which is preliminary data.</text>
</comment>
<evidence type="ECO:0000313" key="3">
    <source>
        <dbReference type="Proteomes" id="UP000542353"/>
    </source>
</evidence>
<name>A0A7W8E0Z3_9BRAD</name>
<reference evidence="2 3" key="1">
    <citation type="submission" date="2020-08" db="EMBL/GenBank/DDBJ databases">
        <title>Genomic Encyclopedia of Type Strains, Phase IV (KMG-IV): sequencing the most valuable type-strain genomes for metagenomic binning, comparative biology and taxonomic classification.</title>
        <authorList>
            <person name="Goeker M."/>
        </authorList>
    </citation>
    <scope>NUCLEOTIDE SEQUENCE [LARGE SCALE GENOMIC DNA]</scope>
    <source>
        <strain evidence="2 3">DSM 12706</strain>
    </source>
</reference>
<accession>A0A7W8E0Z3</accession>
<keyword evidence="3" id="KW-1185">Reference proteome</keyword>
<dbReference type="Pfam" id="PF10908">
    <property type="entry name" value="Tlde1_dom"/>
    <property type="match status" value="1"/>
</dbReference>
<organism evidence="2 3">
    <name type="scientific">Rhodopseudomonas rhenobacensis</name>
    <dbReference type="NCBI Taxonomy" id="87461"/>
    <lineage>
        <taxon>Bacteria</taxon>
        <taxon>Pseudomonadati</taxon>
        <taxon>Pseudomonadota</taxon>
        <taxon>Alphaproteobacteria</taxon>
        <taxon>Hyphomicrobiales</taxon>
        <taxon>Nitrobacteraceae</taxon>
        <taxon>Rhodopseudomonas</taxon>
    </lineage>
</organism>
<evidence type="ECO:0000259" key="1">
    <source>
        <dbReference type="Pfam" id="PF10908"/>
    </source>
</evidence>
<protein>
    <recommendedName>
        <fullName evidence="1">Tlde1 domain-containing protein</fullName>
    </recommendedName>
</protein>
<dbReference type="RefSeq" id="WP_246433033.1">
    <property type="nucleotide sequence ID" value="NZ_JACHIH010000034.1"/>
</dbReference>
<feature type="domain" description="Tlde1" evidence="1">
    <location>
        <begin position="206"/>
        <end position="309"/>
    </location>
</feature>
<dbReference type="InterPro" id="IPR021225">
    <property type="entry name" value="Tlde1_dom"/>
</dbReference>
<dbReference type="Proteomes" id="UP000542353">
    <property type="component" value="Unassembled WGS sequence"/>
</dbReference>
<dbReference type="EMBL" id="JACHIH010000034">
    <property type="protein sequence ID" value="MBB5049355.1"/>
    <property type="molecule type" value="Genomic_DNA"/>
</dbReference>
<sequence length="324" mass="34083">MGRSYFVPSSLTLLGVVLAAGAAAWIADVDPIAWVTEAESPSVVDAASFDARFLKDSIFDEMIAVAPPVATARALSPELEAKLRQAKARLAQDLTAQNVAPPDLVAMPSAPPAQTNSVVAVPLPRSRPVLADVMAAQRSVAVSNDPQPGLLQKFSEIFGNKLTLASLDPDGGLGSDGPNLTALGYDNATAVYDISARRVYMPNGVKLEAHSGFGALMDDPGHVDKHNVGATPPNVYDLKPRERLFHGVQAIRMIPVGSGDTMGRTGLLAHSYMLGPNGDSNGCVSIKQYDRFLQAYQNGQIKRLVVVPSLGDATASAGRSTSQL</sequence>